<accession>A0A497JI70</accession>
<feature type="domain" description="Nucleotidyl transferase" evidence="1">
    <location>
        <begin position="12"/>
        <end position="238"/>
    </location>
</feature>
<dbReference type="InterPro" id="IPR029044">
    <property type="entry name" value="Nucleotide-diphossugar_trans"/>
</dbReference>
<dbReference type="Gene3D" id="3.90.550.10">
    <property type="entry name" value="Spore Coat Polysaccharide Biosynthesis Protein SpsA, Chain A"/>
    <property type="match status" value="1"/>
</dbReference>
<name>A0A497JI70_9ARCH</name>
<protein>
    <recommendedName>
        <fullName evidence="1">Nucleotidyl transferase domain-containing protein</fullName>
    </recommendedName>
</protein>
<evidence type="ECO:0000313" key="3">
    <source>
        <dbReference type="Proteomes" id="UP000277633"/>
    </source>
</evidence>
<dbReference type="CDD" id="cd04181">
    <property type="entry name" value="NTP_transferase"/>
    <property type="match status" value="1"/>
</dbReference>
<proteinExistence type="predicted"/>
<dbReference type="InterPro" id="IPR005835">
    <property type="entry name" value="NTP_transferase_dom"/>
</dbReference>
<reference evidence="2 3" key="1">
    <citation type="submission" date="2018-06" db="EMBL/GenBank/DDBJ databases">
        <title>Extensive metabolic versatility and redundancy in microbially diverse, dynamic hydrothermal sediments.</title>
        <authorList>
            <person name="Dombrowski N."/>
            <person name="Teske A."/>
            <person name="Baker B.J."/>
        </authorList>
    </citation>
    <scope>NUCLEOTIDE SEQUENCE [LARGE SCALE GENOMIC DNA]</scope>
    <source>
        <strain evidence="2">B9_G13</strain>
    </source>
</reference>
<dbReference type="Pfam" id="PF00483">
    <property type="entry name" value="NTP_transferase"/>
    <property type="match status" value="1"/>
</dbReference>
<dbReference type="AlphaFoldDB" id="A0A497JI70"/>
<dbReference type="PANTHER" id="PTHR22572">
    <property type="entry name" value="SUGAR-1-PHOSPHATE GUANYL TRANSFERASE"/>
    <property type="match status" value="1"/>
</dbReference>
<organism evidence="2 3">
    <name type="scientific">Candidatus Iainarchaeum sp</name>
    <dbReference type="NCBI Taxonomy" id="3101447"/>
    <lineage>
        <taxon>Archaea</taxon>
        <taxon>Candidatus Iainarchaeota</taxon>
        <taxon>Candidatus Iainarchaeia</taxon>
        <taxon>Candidatus Iainarchaeales</taxon>
        <taxon>Candidatus Iainarchaeaceae</taxon>
        <taxon>Candidatus Iainarchaeum</taxon>
    </lineage>
</organism>
<comment type="caution">
    <text evidence="2">The sequence shown here is derived from an EMBL/GenBank/DDBJ whole genome shotgun (WGS) entry which is preliminary data.</text>
</comment>
<dbReference type="SUPFAM" id="SSF53448">
    <property type="entry name" value="Nucleotide-diphospho-sugar transferases"/>
    <property type="match status" value="1"/>
</dbReference>
<sequence length="248" mass="28283">MLIACDMKTVGKAFVLAGGIGTRLRPFTYEIPKPLLPVKGRPILEYNIRNLMEHGVKEVVLGIGYKGDLIKEYFGDGSNLGIKIRYSKETKPLGTAGALKKAERHFKDTFFMCNGDEIKDVNYSKMLQLHRKKQALGTLALKRLSNIEQFGVVELRGNKIMRFVEKPKPGTTKSKTVSAGAYVLEPNILKLIPKGKRFSIERQVFPKLAEQEKLYGCLAVGQWFPTDTFERYEKAIKNTRFYKRWFRA</sequence>
<evidence type="ECO:0000313" key="2">
    <source>
        <dbReference type="EMBL" id="RLG69084.1"/>
    </source>
</evidence>
<dbReference type="Proteomes" id="UP000277633">
    <property type="component" value="Unassembled WGS sequence"/>
</dbReference>
<dbReference type="InterPro" id="IPR050486">
    <property type="entry name" value="Mannose-1P_guanyltransferase"/>
</dbReference>
<evidence type="ECO:0000259" key="1">
    <source>
        <dbReference type="Pfam" id="PF00483"/>
    </source>
</evidence>
<gene>
    <name evidence="2" type="ORF">DRO07_02735</name>
</gene>
<dbReference type="EMBL" id="QMWO01000099">
    <property type="protein sequence ID" value="RLG69084.1"/>
    <property type="molecule type" value="Genomic_DNA"/>
</dbReference>